<protein>
    <recommendedName>
        <fullName evidence="2">histidine kinase</fullName>
        <ecNumber evidence="2">2.7.13.3</ecNumber>
    </recommendedName>
</protein>
<evidence type="ECO:0000256" key="3">
    <source>
        <dbReference type="ARBA" id="ARBA00022679"/>
    </source>
</evidence>
<dbReference type="PANTHER" id="PTHR24421">
    <property type="entry name" value="NITRATE/NITRITE SENSOR PROTEIN NARX-RELATED"/>
    <property type="match status" value="1"/>
</dbReference>
<reference evidence="9" key="1">
    <citation type="journal article" date="2019" name="Int. J. Syst. Evol. Microbiol.">
        <title>The Global Catalogue of Microorganisms (GCM) 10K type strain sequencing project: providing services to taxonomists for standard genome sequencing and annotation.</title>
        <authorList>
            <consortium name="The Broad Institute Genomics Platform"/>
            <consortium name="The Broad Institute Genome Sequencing Center for Infectious Disease"/>
            <person name="Wu L."/>
            <person name="Ma J."/>
        </authorList>
    </citation>
    <scope>NUCLEOTIDE SEQUENCE [LARGE SCALE GENOMIC DNA]</scope>
    <source>
        <strain evidence="9">CCUG 62974</strain>
    </source>
</reference>
<evidence type="ECO:0000256" key="6">
    <source>
        <dbReference type="SAM" id="MobiDB-lite"/>
    </source>
</evidence>
<comment type="caution">
    <text evidence="8">The sequence shown here is derived from an EMBL/GenBank/DDBJ whole genome shotgun (WGS) entry which is preliminary data.</text>
</comment>
<comment type="catalytic activity">
    <reaction evidence="1">
        <text>ATP + protein L-histidine = ADP + protein N-phospho-L-histidine.</text>
        <dbReference type="EC" id="2.7.13.3"/>
    </reaction>
</comment>
<feature type="region of interest" description="Disordered" evidence="6">
    <location>
        <begin position="207"/>
        <end position="237"/>
    </location>
</feature>
<name>A0ABW3DJS1_9ACTN</name>
<dbReference type="InterPro" id="IPR036890">
    <property type="entry name" value="HATPase_C_sf"/>
</dbReference>
<keyword evidence="9" id="KW-1185">Reference proteome</keyword>
<proteinExistence type="predicted"/>
<evidence type="ECO:0000256" key="1">
    <source>
        <dbReference type="ARBA" id="ARBA00000085"/>
    </source>
</evidence>
<keyword evidence="5" id="KW-0902">Two-component regulatory system</keyword>
<feature type="transmembrane region" description="Helical" evidence="7">
    <location>
        <begin position="249"/>
        <end position="272"/>
    </location>
</feature>
<evidence type="ECO:0000256" key="5">
    <source>
        <dbReference type="ARBA" id="ARBA00023012"/>
    </source>
</evidence>
<feature type="non-terminal residue" evidence="8">
    <location>
        <position position="1"/>
    </location>
</feature>
<keyword evidence="7" id="KW-0812">Transmembrane</keyword>
<organism evidence="8 9">
    <name type="scientific">Streptosporangium algeriense</name>
    <dbReference type="NCBI Taxonomy" id="1682748"/>
    <lineage>
        <taxon>Bacteria</taxon>
        <taxon>Bacillati</taxon>
        <taxon>Actinomycetota</taxon>
        <taxon>Actinomycetes</taxon>
        <taxon>Streptosporangiales</taxon>
        <taxon>Streptosporangiaceae</taxon>
        <taxon>Streptosporangium</taxon>
    </lineage>
</organism>
<dbReference type="PANTHER" id="PTHR24421:SF10">
    <property type="entry name" value="NITRATE_NITRITE SENSOR PROTEIN NARQ"/>
    <property type="match status" value="1"/>
</dbReference>
<evidence type="ECO:0000256" key="7">
    <source>
        <dbReference type="SAM" id="Phobius"/>
    </source>
</evidence>
<dbReference type="Proteomes" id="UP001597024">
    <property type="component" value="Unassembled WGS sequence"/>
</dbReference>
<keyword evidence="7" id="KW-0472">Membrane</keyword>
<dbReference type="Gene3D" id="3.30.565.10">
    <property type="entry name" value="Histidine kinase-like ATPase, C-terminal domain"/>
    <property type="match status" value="1"/>
</dbReference>
<accession>A0ABW3DJS1</accession>
<evidence type="ECO:0000313" key="9">
    <source>
        <dbReference type="Proteomes" id="UP001597024"/>
    </source>
</evidence>
<keyword evidence="3" id="KW-0808">Transferase</keyword>
<keyword evidence="7" id="KW-1133">Transmembrane helix</keyword>
<keyword evidence="4 8" id="KW-0418">Kinase</keyword>
<dbReference type="InterPro" id="IPR050482">
    <property type="entry name" value="Sensor_HK_TwoCompSys"/>
</dbReference>
<evidence type="ECO:0000256" key="2">
    <source>
        <dbReference type="ARBA" id="ARBA00012438"/>
    </source>
</evidence>
<evidence type="ECO:0000256" key="4">
    <source>
        <dbReference type="ARBA" id="ARBA00022777"/>
    </source>
</evidence>
<dbReference type="GO" id="GO:0016301">
    <property type="term" value="F:kinase activity"/>
    <property type="evidence" value="ECO:0007669"/>
    <property type="project" value="UniProtKB-KW"/>
</dbReference>
<sequence>AESARAAMRELHELVGALRGEEERSGSLTVEAIGTVTEEFRRAGVPVTLRERGRPRPLSFAAGQAAYRVVEEGLTNAAKHAPRQPVTVSVEWESDALLLTVANPLPAPVAGAGGRTQAGAVGEGQAGAGRGGLSGLGVAGPEAGTGIGIGTGIGRDGVAGSGVGGGGGHGLAGLAERVRPAGGVLDHRLSGDGFRLFAMLPLDSPADQVSGPEPDHTTGFHGLSVGASSEPETDHVTDDLPAVGRLRTVALGAAVAVLMFVTLPASLLLGVVR</sequence>
<dbReference type="EMBL" id="JBHTHX010000038">
    <property type="protein sequence ID" value="MFD0883439.1"/>
    <property type="molecule type" value="Genomic_DNA"/>
</dbReference>
<dbReference type="EC" id="2.7.13.3" evidence="2"/>
<gene>
    <name evidence="8" type="ORF">ACFQ08_02560</name>
</gene>
<dbReference type="SUPFAM" id="SSF55874">
    <property type="entry name" value="ATPase domain of HSP90 chaperone/DNA topoisomerase II/histidine kinase"/>
    <property type="match status" value="1"/>
</dbReference>
<evidence type="ECO:0000313" key="8">
    <source>
        <dbReference type="EMBL" id="MFD0883439.1"/>
    </source>
</evidence>